<evidence type="ECO:0000256" key="1">
    <source>
        <dbReference type="ARBA" id="ARBA00004141"/>
    </source>
</evidence>
<proteinExistence type="inferred from homology"/>
<evidence type="ECO:0000313" key="9">
    <source>
        <dbReference type="EMBL" id="MBA8948478.1"/>
    </source>
</evidence>
<feature type="domain" description="EamA" evidence="8">
    <location>
        <begin position="9"/>
        <end position="142"/>
    </location>
</feature>
<feature type="transmembrane region" description="Helical" evidence="7">
    <location>
        <begin position="151"/>
        <end position="174"/>
    </location>
</feature>
<feature type="transmembrane region" description="Helical" evidence="7">
    <location>
        <begin position="127"/>
        <end position="145"/>
    </location>
</feature>
<keyword evidence="3 7" id="KW-0812">Transmembrane</keyword>
<keyword evidence="10" id="KW-1185">Reference proteome</keyword>
<feature type="transmembrane region" description="Helical" evidence="7">
    <location>
        <begin position="181"/>
        <end position="200"/>
    </location>
</feature>
<comment type="subcellular location">
    <subcellularLocation>
        <location evidence="1">Membrane</location>
        <topology evidence="1">Multi-pass membrane protein</topology>
    </subcellularLocation>
</comment>
<evidence type="ECO:0000256" key="6">
    <source>
        <dbReference type="SAM" id="MobiDB-lite"/>
    </source>
</evidence>
<feature type="region of interest" description="Disordered" evidence="6">
    <location>
        <begin position="290"/>
        <end position="322"/>
    </location>
</feature>
<comment type="similarity">
    <text evidence="2">Belongs to the EamA transporter family.</text>
</comment>
<protein>
    <submittedName>
        <fullName evidence="9">Drug/metabolite transporter (DMT)-like permease</fullName>
    </submittedName>
</protein>
<accession>A0A7W3QJ15</accession>
<dbReference type="InterPro" id="IPR037185">
    <property type="entry name" value="EmrE-like"/>
</dbReference>
<feature type="transmembrane region" description="Helical" evidence="7">
    <location>
        <begin position="212"/>
        <end position="233"/>
    </location>
</feature>
<keyword evidence="5 7" id="KW-0472">Membrane</keyword>
<feature type="transmembrane region" description="Helical" evidence="7">
    <location>
        <begin position="70"/>
        <end position="92"/>
    </location>
</feature>
<dbReference type="Proteomes" id="UP000572680">
    <property type="component" value="Unassembled WGS sequence"/>
</dbReference>
<dbReference type="InterPro" id="IPR000620">
    <property type="entry name" value="EamA_dom"/>
</dbReference>
<feature type="transmembrane region" description="Helical" evidence="7">
    <location>
        <begin position="245"/>
        <end position="264"/>
    </location>
</feature>
<evidence type="ECO:0000259" key="8">
    <source>
        <dbReference type="Pfam" id="PF00892"/>
    </source>
</evidence>
<feature type="transmembrane region" description="Helical" evidence="7">
    <location>
        <begin position="270"/>
        <end position="286"/>
    </location>
</feature>
<dbReference type="PANTHER" id="PTHR32322">
    <property type="entry name" value="INNER MEMBRANE TRANSPORTER"/>
    <property type="match status" value="1"/>
</dbReference>
<evidence type="ECO:0000256" key="3">
    <source>
        <dbReference type="ARBA" id="ARBA00022692"/>
    </source>
</evidence>
<evidence type="ECO:0000256" key="4">
    <source>
        <dbReference type="ARBA" id="ARBA00022989"/>
    </source>
</evidence>
<feature type="domain" description="EamA" evidence="8">
    <location>
        <begin position="150"/>
        <end position="284"/>
    </location>
</feature>
<dbReference type="InterPro" id="IPR050638">
    <property type="entry name" value="AA-Vitamin_Transporters"/>
</dbReference>
<name>A0A7W3QJ15_ACTNM</name>
<reference evidence="9 10" key="1">
    <citation type="submission" date="2020-08" db="EMBL/GenBank/DDBJ databases">
        <title>Genomic Encyclopedia of Type Strains, Phase IV (KMG-IV): sequencing the most valuable type-strain genomes for metagenomic binning, comparative biology and taxonomic classification.</title>
        <authorList>
            <person name="Goeker M."/>
        </authorList>
    </citation>
    <scope>NUCLEOTIDE SEQUENCE [LARGE SCALE GENOMIC DNA]</scope>
    <source>
        <strain evidence="9 10">DSM 44197</strain>
    </source>
</reference>
<dbReference type="AlphaFoldDB" id="A0A7W3QJ15"/>
<evidence type="ECO:0000256" key="5">
    <source>
        <dbReference type="ARBA" id="ARBA00023136"/>
    </source>
</evidence>
<gene>
    <name evidence="9" type="ORF">HNR61_000076</name>
</gene>
<feature type="transmembrane region" description="Helical" evidence="7">
    <location>
        <begin position="98"/>
        <end position="118"/>
    </location>
</feature>
<dbReference type="RefSeq" id="WP_182841111.1">
    <property type="nucleotide sequence ID" value="NZ_BAAALP010000074.1"/>
</dbReference>
<evidence type="ECO:0000313" key="10">
    <source>
        <dbReference type="Proteomes" id="UP000572680"/>
    </source>
</evidence>
<dbReference type="GO" id="GO:0016020">
    <property type="term" value="C:membrane"/>
    <property type="evidence" value="ECO:0007669"/>
    <property type="project" value="UniProtKB-SubCell"/>
</dbReference>
<keyword evidence="4 7" id="KW-1133">Transmembrane helix</keyword>
<feature type="transmembrane region" description="Helical" evidence="7">
    <location>
        <begin position="41"/>
        <end position="58"/>
    </location>
</feature>
<dbReference type="PANTHER" id="PTHR32322:SF2">
    <property type="entry name" value="EAMA DOMAIN-CONTAINING PROTEIN"/>
    <property type="match status" value="1"/>
</dbReference>
<evidence type="ECO:0000256" key="2">
    <source>
        <dbReference type="ARBA" id="ARBA00007362"/>
    </source>
</evidence>
<feature type="compositionally biased region" description="Low complexity" evidence="6">
    <location>
        <begin position="296"/>
        <end position="305"/>
    </location>
</feature>
<dbReference type="EMBL" id="JACJIA010000001">
    <property type="protein sequence ID" value="MBA8948478.1"/>
    <property type="molecule type" value="Genomic_DNA"/>
</dbReference>
<sequence>MTSSTSPRGMTGAAVAMTGVGSLTAVSAVLADYPVFGGQAVRYTVAAAILFLVARFVGPRRRVRPTARDWLLLTALAATGLAAFNVFIVAATADTSPATIGTVIATVPVALALVGPLLERRRPAPRVVAAALVVTAGAALANGLGGGTLRGLLLALGALAGEVCFSLLAVPLLPRLGPVRVSAYSAALAVPMLLAVGLAVDGRGLLRAPTGAEFAALFYLSVIITVGAFLLWYDALGRLGADRAGLFAGLIPVSAVATTVVLGLASPTPADLAGAALVAAGVVVGIRPPKRRARRPAPNQAPAARQGRGTPLPTAHASTSGG</sequence>
<organism evidence="9 10">
    <name type="scientific">Actinomadura namibiensis</name>
    <dbReference type="NCBI Taxonomy" id="182080"/>
    <lineage>
        <taxon>Bacteria</taxon>
        <taxon>Bacillati</taxon>
        <taxon>Actinomycetota</taxon>
        <taxon>Actinomycetes</taxon>
        <taxon>Streptosporangiales</taxon>
        <taxon>Thermomonosporaceae</taxon>
        <taxon>Actinomadura</taxon>
    </lineage>
</organism>
<dbReference type="SUPFAM" id="SSF103481">
    <property type="entry name" value="Multidrug resistance efflux transporter EmrE"/>
    <property type="match status" value="2"/>
</dbReference>
<comment type="caution">
    <text evidence="9">The sequence shown here is derived from an EMBL/GenBank/DDBJ whole genome shotgun (WGS) entry which is preliminary data.</text>
</comment>
<evidence type="ECO:0000256" key="7">
    <source>
        <dbReference type="SAM" id="Phobius"/>
    </source>
</evidence>
<dbReference type="Pfam" id="PF00892">
    <property type="entry name" value="EamA"/>
    <property type="match status" value="2"/>
</dbReference>